<dbReference type="Pfam" id="PF06722">
    <property type="entry name" value="EryCIII-like_C"/>
    <property type="match status" value="1"/>
</dbReference>
<proteinExistence type="predicted"/>
<dbReference type="GO" id="GO:0008194">
    <property type="term" value="F:UDP-glycosyltransferase activity"/>
    <property type="evidence" value="ECO:0007669"/>
    <property type="project" value="InterPro"/>
</dbReference>
<accession>A0A7W8E6X4</accession>
<organism evidence="3 4">
    <name type="scientific">Granulicella aggregans</name>
    <dbReference type="NCBI Taxonomy" id="474949"/>
    <lineage>
        <taxon>Bacteria</taxon>
        <taxon>Pseudomonadati</taxon>
        <taxon>Acidobacteriota</taxon>
        <taxon>Terriglobia</taxon>
        <taxon>Terriglobales</taxon>
        <taxon>Acidobacteriaceae</taxon>
        <taxon>Granulicella</taxon>
    </lineage>
</organism>
<dbReference type="CDD" id="cd03784">
    <property type="entry name" value="GT1_Gtf-like"/>
    <property type="match status" value="1"/>
</dbReference>
<reference evidence="3 4" key="1">
    <citation type="submission" date="2020-08" db="EMBL/GenBank/DDBJ databases">
        <title>Genomic Encyclopedia of Type Strains, Phase IV (KMG-V): Genome sequencing to study the core and pangenomes of soil and plant-associated prokaryotes.</title>
        <authorList>
            <person name="Whitman W."/>
        </authorList>
    </citation>
    <scope>NUCLEOTIDE SEQUENCE [LARGE SCALE GENOMIC DNA]</scope>
    <source>
        <strain evidence="3 4">M8UP14</strain>
    </source>
</reference>
<dbReference type="InterPro" id="IPR050426">
    <property type="entry name" value="Glycosyltransferase_28"/>
</dbReference>
<feature type="domain" description="Erythromycin biosynthesis protein CIII-like C-terminal" evidence="2">
    <location>
        <begin position="289"/>
        <end position="402"/>
    </location>
</feature>
<keyword evidence="3" id="KW-0808">Transferase</keyword>
<dbReference type="SUPFAM" id="SSF53756">
    <property type="entry name" value="UDP-Glycosyltransferase/glycogen phosphorylase"/>
    <property type="match status" value="1"/>
</dbReference>
<name>A0A7W8E6X4_9BACT</name>
<sequence length="429" mass="46656">MSRILVASTPLLGHVTPMLQIAAAFQKYGHEVSFLTSSGFQEKVELQGLHFRALSGHANYDWRNLRSMFTEAESGAEGLEQHIIHLKRLFADSLPGQAAALDVAIQKWEPDLIVVDVLYLGVLPLLLKNGSRPAVMSCGVIAPMWRDNGFSPFAGPDSSIVGQKRNITDGLHFDEAVRPGTEYIDEILKRLSVGVPGGFEMFETMYRLPDRLMQLTVDEFEYPLVERRDNLRFAGPLLPQPSDATSAPQWLKELADSMPLIFVTQGTVANTDFDQLINPAIAALADEPVTVVVTAGSGDISRIALAPNAVVKPYIPYEHILPKTSVFLTNGGYNGVQTALSFGVPIISAGSTEDKPYVGARVDWSGVGIDLKTGTPSEEQIRLAVRKALVRHGYQTKAKAIGERIRQSDALAAIVAEAELLCGSLIPNN</sequence>
<evidence type="ECO:0000259" key="1">
    <source>
        <dbReference type="Pfam" id="PF03033"/>
    </source>
</evidence>
<evidence type="ECO:0000313" key="4">
    <source>
        <dbReference type="Proteomes" id="UP000540989"/>
    </source>
</evidence>
<gene>
    <name evidence="3" type="ORF">HDF16_005847</name>
</gene>
<dbReference type="Gene3D" id="3.40.50.2000">
    <property type="entry name" value="Glycogen Phosphorylase B"/>
    <property type="match status" value="2"/>
</dbReference>
<dbReference type="InterPro" id="IPR004276">
    <property type="entry name" value="GlycoTrans_28_N"/>
</dbReference>
<dbReference type="InterPro" id="IPR002213">
    <property type="entry name" value="UDP_glucos_trans"/>
</dbReference>
<keyword evidence="4" id="KW-1185">Reference proteome</keyword>
<protein>
    <submittedName>
        <fullName evidence="3">MGT family glycosyltransferase</fullName>
    </submittedName>
</protein>
<dbReference type="AlphaFoldDB" id="A0A7W8E6X4"/>
<dbReference type="Pfam" id="PF03033">
    <property type="entry name" value="Glyco_transf_28"/>
    <property type="match status" value="1"/>
</dbReference>
<dbReference type="RefSeq" id="WP_184223813.1">
    <property type="nucleotide sequence ID" value="NZ_JACHIP010000028.1"/>
</dbReference>
<feature type="domain" description="Glycosyltransferase family 28 N-terminal" evidence="1">
    <location>
        <begin position="13"/>
        <end position="96"/>
    </location>
</feature>
<evidence type="ECO:0000313" key="3">
    <source>
        <dbReference type="EMBL" id="MBB5061111.1"/>
    </source>
</evidence>
<dbReference type="EMBL" id="JACHIP010000028">
    <property type="protein sequence ID" value="MBB5061111.1"/>
    <property type="molecule type" value="Genomic_DNA"/>
</dbReference>
<dbReference type="GO" id="GO:0033072">
    <property type="term" value="P:vancomycin biosynthetic process"/>
    <property type="evidence" value="ECO:0007669"/>
    <property type="project" value="UniProtKB-ARBA"/>
</dbReference>
<dbReference type="PANTHER" id="PTHR48050:SF13">
    <property type="entry name" value="STEROL 3-BETA-GLUCOSYLTRANSFERASE UGT80A2"/>
    <property type="match status" value="1"/>
</dbReference>
<dbReference type="GO" id="GO:0005975">
    <property type="term" value="P:carbohydrate metabolic process"/>
    <property type="evidence" value="ECO:0007669"/>
    <property type="project" value="InterPro"/>
</dbReference>
<comment type="caution">
    <text evidence="3">The sequence shown here is derived from an EMBL/GenBank/DDBJ whole genome shotgun (WGS) entry which is preliminary data.</text>
</comment>
<dbReference type="GO" id="GO:0016758">
    <property type="term" value="F:hexosyltransferase activity"/>
    <property type="evidence" value="ECO:0007669"/>
    <property type="project" value="InterPro"/>
</dbReference>
<dbReference type="InterPro" id="IPR010610">
    <property type="entry name" value="EryCIII-like_C"/>
</dbReference>
<evidence type="ECO:0000259" key="2">
    <source>
        <dbReference type="Pfam" id="PF06722"/>
    </source>
</evidence>
<dbReference type="Proteomes" id="UP000540989">
    <property type="component" value="Unassembled WGS sequence"/>
</dbReference>
<dbReference type="PANTHER" id="PTHR48050">
    <property type="entry name" value="STEROL 3-BETA-GLUCOSYLTRANSFERASE"/>
    <property type="match status" value="1"/>
</dbReference>